<keyword evidence="1" id="KW-1133">Transmembrane helix</keyword>
<gene>
    <name evidence="2" type="ORF">SAMN05421835_12032</name>
</gene>
<dbReference type="Pfam" id="PF07332">
    <property type="entry name" value="Phage_holin_3_6"/>
    <property type="match status" value="1"/>
</dbReference>
<dbReference type="EMBL" id="FORP01000020">
    <property type="protein sequence ID" value="SFK39817.1"/>
    <property type="molecule type" value="Genomic_DNA"/>
</dbReference>
<keyword evidence="3" id="KW-1185">Reference proteome</keyword>
<feature type="transmembrane region" description="Helical" evidence="1">
    <location>
        <begin position="52"/>
        <end position="80"/>
    </location>
</feature>
<feature type="transmembrane region" description="Helical" evidence="1">
    <location>
        <begin position="86"/>
        <end position="106"/>
    </location>
</feature>
<dbReference type="InterPro" id="IPR009937">
    <property type="entry name" value="Phage_holin_3_6"/>
</dbReference>
<dbReference type="OrthoDB" id="4870234at2"/>
<dbReference type="RefSeq" id="WP_091513069.1">
    <property type="nucleotide sequence ID" value="NZ_CBDQZW010000018.1"/>
</dbReference>
<organism evidence="2 3">
    <name type="scientific">Amycolatopsis sacchari</name>
    <dbReference type="NCBI Taxonomy" id="115433"/>
    <lineage>
        <taxon>Bacteria</taxon>
        <taxon>Bacillati</taxon>
        <taxon>Actinomycetota</taxon>
        <taxon>Actinomycetes</taxon>
        <taxon>Pseudonocardiales</taxon>
        <taxon>Pseudonocardiaceae</taxon>
        <taxon>Amycolatopsis</taxon>
    </lineage>
</organism>
<dbReference type="Proteomes" id="UP000199025">
    <property type="component" value="Unassembled WGS sequence"/>
</dbReference>
<name>A0A1I3Z734_9PSEU</name>
<dbReference type="AlphaFoldDB" id="A0A1I3Z734"/>
<protein>
    <submittedName>
        <fullName evidence="2">Membrane protein</fullName>
    </submittedName>
</protein>
<evidence type="ECO:0000313" key="2">
    <source>
        <dbReference type="EMBL" id="SFK39817.1"/>
    </source>
</evidence>
<sequence length="143" mass="14534">MSDTAGRGSTAVEDRSIAQLIQDLSEQMRRLVRDELRLATEELKQKGRHAGLGAGLTGVAGVTAFFGAAVLIAAAVLGLALVLPGWAAAVIIGVALLAIAGIAALVGTKQLKAAVPPIPEEAAAGVQKDVEIVKQRGHGNARA</sequence>
<proteinExistence type="predicted"/>
<reference evidence="2 3" key="1">
    <citation type="submission" date="2016-10" db="EMBL/GenBank/DDBJ databases">
        <authorList>
            <person name="de Groot N.N."/>
        </authorList>
    </citation>
    <scope>NUCLEOTIDE SEQUENCE [LARGE SCALE GENOMIC DNA]</scope>
    <source>
        <strain evidence="2 3">DSM 44468</strain>
    </source>
</reference>
<evidence type="ECO:0000256" key="1">
    <source>
        <dbReference type="SAM" id="Phobius"/>
    </source>
</evidence>
<evidence type="ECO:0000313" key="3">
    <source>
        <dbReference type="Proteomes" id="UP000199025"/>
    </source>
</evidence>
<dbReference type="STRING" id="115433.SAMN05421835_12032"/>
<accession>A0A1I3Z734</accession>
<keyword evidence="1" id="KW-0812">Transmembrane</keyword>
<keyword evidence="1" id="KW-0472">Membrane</keyword>